<dbReference type="SUPFAM" id="SSF46894">
    <property type="entry name" value="C-terminal effector domain of the bipartite response regulators"/>
    <property type="match status" value="1"/>
</dbReference>
<dbReference type="SMART" id="SM00421">
    <property type="entry name" value="HTH_LUXR"/>
    <property type="match status" value="1"/>
</dbReference>
<dbReference type="RefSeq" id="WP_377128536.1">
    <property type="nucleotide sequence ID" value="NZ_JBHUHN010000001.1"/>
</dbReference>
<dbReference type="Pfam" id="PF00196">
    <property type="entry name" value="GerE"/>
    <property type="match status" value="1"/>
</dbReference>
<protein>
    <submittedName>
        <fullName evidence="6">Response regulator</fullName>
    </submittedName>
</protein>
<dbReference type="CDD" id="cd06170">
    <property type="entry name" value="LuxR_C_like"/>
    <property type="match status" value="1"/>
</dbReference>
<comment type="caution">
    <text evidence="6">The sequence shown here is derived from an EMBL/GenBank/DDBJ whole genome shotgun (WGS) entry which is preliminary data.</text>
</comment>
<keyword evidence="1 3" id="KW-0597">Phosphoprotein</keyword>
<evidence type="ECO:0000256" key="1">
    <source>
        <dbReference type="ARBA" id="ARBA00022553"/>
    </source>
</evidence>
<dbReference type="Pfam" id="PF00072">
    <property type="entry name" value="Response_reg"/>
    <property type="match status" value="1"/>
</dbReference>
<dbReference type="PRINTS" id="PR00038">
    <property type="entry name" value="HTHLUXR"/>
</dbReference>
<evidence type="ECO:0000256" key="3">
    <source>
        <dbReference type="PROSITE-ProRule" id="PRU00169"/>
    </source>
</evidence>
<dbReference type="InterPro" id="IPR011006">
    <property type="entry name" value="CheY-like_superfamily"/>
</dbReference>
<keyword evidence="7" id="KW-1185">Reference proteome</keyword>
<dbReference type="CDD" id="cd17535">
    <property type="entry name" value="REC_NarL-like"/>
    <property type="match status" value="1"/>
</dbReference>
<feature type="modified residue" description="4-aspartylphosphate" evidence="3">
    <location>
        <position position="55"/>
    </location>
</feature>
<dbReference type="InterPro" id="IPR000792">
    <property type="entry name" value="Tscrpt_reg_LuxR_C"/>
</dbReference>
<dbReference type="PROSITE" id="PS50110">
    <property type="entry name" value="RESPONSE_REGULATORY"/>
    <property type="match status" value="1"/>
</dbReference>
<dbReference type="InterPro" id="IPR016032">
    <property type="entry name" value="Sig_transdc_resp-reg_C-effctor"/>
</dbReference>
<sequence length="216" mass="24084">MIRVLIADDHHVVRCGIRQLLENENGFIVSGEAADGNAALKLLENGVEADVLLADVNMPGMDGLELTRNIRQTYPELKIVLLTMQEEESYIQKAFGAGVQNYVFKTAGTEEVIFALKQAASGKSYVCSSLTERLIKQSGEIHSTSQIGETSDIKFSKREMEVIELMAEGHTNEEIADKLFTSRRTVEGHRQAMIDKTGCRNSLALIRFAMRHRLLQ</sequence>
<dbReference type="InterPro" id="IPR001789">
    <property type="entry name" value="Sig_transdc_resp-reg_receiver"/>
</dbReference>
<gene>
    <name evidence="6" type="ORF">ACFSYC_13505</name>
</gene>
<evidence type="ECO:0000313" key="7">
    <source>
        <dbReference type="Proteomes" id="UP001597601"/>
    </source>
</evidence>
<dbReference type="InterPro" id="IPR039420">
    <property type="entry name" value="WalR-like"/>
</dbReference>
<accession>A0ABW5XT94</accession>
<dbReference type="InterPro" id="IPR058245">
    <property type="entry name" value="NreC/VraR/RcsB-like_REC"/>
</dbReference>
<evidence type="ECO:0000259" key="4">
    <source>
        <dbReference type="PROSITE" id="PS50043"/>
    </source>
</evidence>
<dbReference type="PROSITE" id="PS50043">
    <property type="entry name" value="HTH_LUXR_2"/>
    <property type="match status" value="1"/>
</dbReference>
<dbReference type="Gene3D" id="3.40.50.2300">
    <property type="match status" value="1"/>
</dbReference>
<dbReference type="SMART" id="SM00448">
    <property type="entry name" value="REC"/>
    <property type="match status" value="1"/>
</dbReference>
<feature type="domain" description="Response regulatory" evidence="5">
    <location>
        <begin position="3"/>
        <end position="120"/>
    </location>
</feature>
<name>A0ABW5XT94_9SPHI</name>
<dbReference type="SUPFAM" id="SSF52172">
    <property type="entry name" value="CheY-like"/>
    <property type="match status" value="1"/>
</dbReference>
<keyword evidence="2" id="KW-0238">DNA-binding</keyword>
<dbReference type="PANTHER" id="PTHR43214">
    <property type="entry name" value="TWO-COMPONENT RESPONSE REGULATOR"/>
    <property type="match status" value="1"/>
</dbReference>
<evidence type="ECO:0000313" key="6">
    <source>
        <dbReference type="EMBL" id="MFD2865710.1"/>
    </source>
</evidence>
<evidence type="ECO:0000256" key="2">
    <source>
        <dbReference type="ARBA" id="ARBA00023125"/>
    </source>
</evidence>
<dbReference type="Proteomes" id="UP001597601">
    <property type="component" value="Unassembled WGS sequence"/>
</dbReference>
<dbReference type="EMBL" id="JBHUON010000016">
    <property type="protein sequence ID" value="MFD2865710.1"/>
    <property type="molecule type" value="Genomic_DNA"/>
</dbReference>
<organism evidence="6 7">
    <name type="scientific">Mucilaginibacter antarcticus</name>
    <dbReference type="NCBI Taxonomy" id="1855725"/>
    <lineage>
        <taxon>Bacteria</taxon>
        <taxon>Pseudomonadati</taxon>
        <taxon>Bacteroidota</taxon>
        <taxon>Sphingobacteriia</taxon>
        <taxon>Sphingobacteriales</taxon>
        <taxon>Sphingobacteriaceae</taxon>
        <taxon>Mucilaginibacter</taxon>
    </lineage>
</organism>
<reference evidence="7" key="1">
    <citation type="journal article" date="2019" name="Int. J. Syst. Evol. Microbiol.">
        <title>The Global Catalogue of Microorganisms (GCM) 10K type strain sequencing project: providing services to taxonomists for standard genome sequencing and annotation.</title>
        <authorList>
            <consortium name="The Broad Institute Genomics Platform"/>
            <consortium name="The Broad Institute Genome Sequencing Center for Infectious Disease"/>
            <person name="Wu L."/>
            <person name="Ma J."/>
        </authorList>
    </citation>
    <scope>NUCLEOTIDE SEQUENCE [LARGE SCALE GENOMIC DNA]</scope>
    <source>
        <strain evidence="7">KCTC 52232</strain>
    </source>
</reference>
<dbReference type="PANTHER" id="PTHR43214:SF43">
    <property type="entry name" value="TWO-COMPONENT RESPONSE REGULATOR"/>
    <property type="match status" value="1"/>
</dbReference>
<feature type="domain" description="HTH luxR-type" evidence="4">
    <location>
        <begin position="148"/>
        <end position="213"/>
    </location>
</feature>
<evidence type="ECO:0000259" key="5">
    <source>
        <dbReference type="PROSITE" id="PS50110"/>
    </source>
</evidence>
<proteinExistence type="predicted"/>